<dbReference type="EMBL" id="BAABBO010000018">
    <property type="protein sequence ID" value="GAA3974429.1"/>
    <property type="molecule type" value="Genomic_DNA"/>
</dbReference>
<gene>
    <name evidence="2" type="ORF">GCM10022278_34360</name>
</gene>
<dbReference type="InterPro" id="IPR019253">
    <property type="entry name" value="DUF2244_TM"/>
</dbReference>
<sequence>MVEVETGGFPGCARLTLSPNNAFGWRNNLRFIACLSLISLTSAIYLFTIGATLVLFFTVIELSLLTYLTYRICRRCLTREIIELSETEVTLERGYRRLEFRCSMERVATRIEVDRDRWKSLQLFLVCRQNRVPIGMELNEADREHLLRQLRILVDGYQNRFAILS</sequence>
<keyword evidence="3" id="KW-1185">Reference proteome</keyword>
<protein>
    <recommendedName>
        <fullName evidence="4">DUF2244 domain-containing protein</fullName>
    </recommendedName>
</protein>
<keyword evidence="1" id="KW-0812">Transmembrane</keyword>
<keyword evidence="1" id="KW-0472">Membrane</keyword>
<organism evidence="2 3">
    <name type="scientific">Allohahella marinimesophila</name>
    <dbReference type="NCBI Taxonomy" id="1054972"/>
    <lineage>
        <taxon>Bacteria</taxon>
        <taxon>Pseudomonadati</taxon>
        <taxon>Pseudomonadota</taxon>
        <taxon>Gammaproteobacteria</taxon>
        <taxon>Oceanospirillales</taxon>
        <taxon>Hahellaceae</taxon>
        <taxon>Allohahella</taxon>
    </lineage>
</organism>
<evidence type="ECO:0000313" key="3">
    <source>
        <dbReference type="Proteomes" id="UP001501337"/>
    </source>
</evidence>
<evidence type="ECO:0008006" key="4">
    <source>
        <dbReference type="Google" id="ProtNLM"/>
    </source>
</evidence>
<keyword evidence="1" id="KW-1133">Transmembrane helix</keyword>
<dbReference type="Proteomes" id="UP001501337">
    <property type="component" value="Unassembled WGS sequence"/>
</dbReference>
<evidence type="ECO:0000313" key="2">
    <source>
        <dbReference type="EMBL" id="GAA3974429.1"/>
    </source>
</evidence>
<accession>A0ABP7Q0D0</accession>
<dbReference type="Pfam" id="PF10003">
    <property type="entry name" value="DUF2244"/>
    <property type="match status" value="1"/>
</dbReference>
<evidence type="ECO:0000256" key="1">
    <source>
        <dbReference type="SAM" id="Phobius"/>
    </source>
</evidence>
<feature type="transmembrane region" description="Helical" evidence="1">
    <location>
        <begin position="53"/>
        <end position="70"/>
    </location>
</feature>
<reference evidence="3" key="1">
    <citation type="journal article" date="2019" name="Int. J. Syst. Evol. Microbiol.">
        <title>The Global Catalogue of Microorganisms (GCM) 10K type strain sequencing project: providing services to taxonomists for standard genome sequencing and annotation.</title>
        <authorList>
            <consortium name="The Broad Institute Genomics Platform"/>
            <consortium name="The Broad Institute Genome Sequencing Center for Infectious Disease"/>
            <person name="Wu L."/>
            <person name="Ma J."/>
        </authorList>
    </citation>
    <scope>NUCLEOTIDE SEQUENCE [LARGE SCALE GENOMIC DNA]</scope>
    <source>
        <strain evidence="3">JCM 17555</strain>
    </source>
</reference>
<comment type="caution">
    <text evidence="2">The sequence shown here is derived from an EMBL/GenBank/DDBJ whole genome shotgun (WGS) entry which is preliminary data.</text>
</comment>
<name>A0ABP7Q0D0_9GAMM</name>
<proteinExistence type="predicted"/>